<evidence type="ECO:0000313" key="3">
    <source>
        <dbReference type="Proteomes" id="UP000030635"/>
    </source>
</evidence>
<dbReference type="AlphaFoldDB" id="A0A0A7FS29"/>
<dbReference type="Proteomes" id="UP000030635">
    <property type="component" value="Chromosome"/>
</dbReference>
<dbReference type="KEGG" id="cbv:U729_38"/>
<protein>
    <submittedName>
        <fullName evidence="2">Sporulation protein YqfD</fullName>
    </submittedName>
</protein>
<dbReference type="EMBL" id="CP006905">
    <property type="protein sequence ID" value="AIY82449.1"/>
    <property type="molecule type" value="Genomic_DNA"/>
</dbReference>
<keyword evidence="1" id="KW-1133">Transmembrane helix</keyword>
<keyword evidence="1" id="KW-0472">Membrane</keyword>
<keyword evidence="1" id="KW-0812">Transmembrane</keyword>
<dbReference type="OrthoDB" id="1640349at2"/>
<sequence>MNFDYRKLSVITLEISGMNTEQILNSLWKNNISLDNIRKVNAVTINVDIYGEDYEEAKKIIKRAKGKVKIVKRRGHIVKISRVKKRMSFLIGGIVFLCIVFSLSTRIWAIDIQTEKNVSPYDIRKYLNEFGIRQGLKKSEINVYDLEKKLEDSSPEILWVRARMEGSSLKVIVEEKVNPPELLSHKSGEIVALKDGEVKRIFTEFGTPAVIPGQIVKKGDTLIYPYEGTGEQSFEVNPSGSVIANVFYERSLDVKVSGKAMERTGEKVSDMYLNLFGKKIYLKKATNSFSNYDKIENKDGILQSNTYYETEEKDINLNKDEVVKESLKKLEEFLIKDLTNEAKIVGREYDVQDIGDGKIKIIAQFAVEEDISS</sequence>
<accession>A0A0A7FS29</accession>
<name>A0A0A7FS29_9CLOT</name>
<evidence type="ECO:0000256" key="1">
    <source>
        <dbReference type="SAM" id="Phobius"/>
    </source>
</evidence>
<dbReference type="STRING" id="1561.NPD11_2942"/>
<dbReference type="NCBIfam" id="TIGR02876">
    <property type="entry name" value="spore_yqfD"/>
    <property type="match status" value="1"/>
</dbReference>
<reference evidence="2 3" key="1">
    <citation type="journal article" date="2015" name="Infect. Genet. Evol.">
        <title>Genomic sequences of six botulinum neurotoxin-producing strains representing three clostridial species illustrate the mobility and diversity of botulinum neurotoxin genes.</title>
        <authorList>
            <person name="Smith T.J."/>
            <person name="Hill K.K."/>
            <person name="Xie G."/>
            <person name="Foley B.T."/>
            <person name="Williamson C.H."/>
            <person name="Foster J.T."/>
            <person name="Johnson S.L."/>
            <person name="Chertkov O."/>
            <person name="Teshima H."/>
            <person name="Gibbons H.S."/>
            <person name="Johnsky L.A."/>
            <person name="Karavis M.A."/>
            <person name="Smith L.A."/>
        </authorList>
    </citation>
    <scope>NUCLEOTIDE SEQUENCE [LARGE SCALE GENOMIC DNA]</scope>
    <source>
        <strain evidence="2">Sullivan</strain>
    </source>
</reference>
<dbReference type="HOGENOM" id="CLU_050521_1_0_9"/>
<dbReference type="eggNOG" id="COG0561">
    <property type="taxonomic scope" value="Bacteria"/>
</dbReference>
<feature type="transmembrane region" description="Helical" evidence="1">
    <location>
        <begin position="89"/>
        <end position="109"/>
    </location>
</feature>
<dbReference type="InterPro" id="IPR010690">
    <property type="entry name" value="YqfD"/>
</dbReference>
<keyword evidence="3" id="KW-1185">Reference proteome</keyword>
<proteinExistence type="predicted"/>
<gene>
    <name evidence="2" type="primary">yqfD</name>
    <name evidence="2" type="ORF">U729_38</name>
</gene>
<organism evidence="2 3">
    <name type="scientific">Clostridium baratii str. Sullivan</name>
    <dbReference type="NCBI Taxonomy" id="1415775"/>
    <lineage>
        <taxon>Bacteria</taxon>
        <taxon>Bacillati</taxon>
        <taxon>Bacillota</taxon>
        <taxon>Clostridia</taxon>
        <taxon>Eubacteriales</taxon>
        <taxon>Clostridiaceae</taxon>
        <taxon>Clostridium</taxon>
    </lineage>
</organism>
<evidence type="ECO:0000313" key="2">
    <source>
        <dbReference type="EMBL" id="AIY82449.1"/>
    </source>
</evidence>
<dbReference type="RefSeq" id="WP_039310544.1">
    <property type="nucleotide sequence ID" value="NZ_CP006905.1"/>
</dbReference>
<dbReference type="Pfam" id="PF06898">
    <property type="entry name" value="YqfD"/>
    <property type="match status" value="1"/>
</dbReference>